<dbReference type="PANTHER" id="PTHR45639">
    <property type="entry name" value="HSC70CB, ISOFORM G-RELATED"/>
    <property type="match status" value="1"/>
</dbReference>
<dbReference type="GO" id="GO:0005634">
    <property type="term" value="C:nucleus"/>
    <property type="evidence" value="ECO:0007669"/>
    <property type="project" value="TreeGrafter"/>
</dbReference>
<protein>
    <submittedName>
        <fullName evidence="3">Uncharacterized protein</fullName>
    </submittedName>
</protein>
<gene>
    <name evidence="3" type="ORF">OPV22_027399</name>
</gene>
<sequence>MHAQGEATVGLLRCRRTLWDSMVLENERGDDAASLLPPPLIPRLGRRCESLDQKREGGRVGALRPLHDLPLRTPESGGYFPIPSSRGISNPFLPFNVTEGPDGFPLIHVNHLGEQRTFTPTQILAMVLSDLKRIAEKNLHAAVVDCCIGIPVYFTEIQRRAVLDAATIAGLHPLRLFHETTASALA</sequence>
<dbReference type="GO" id="GO:0140662">
    <property type="term" value="F:ATP-dependent protein folding chaperone"/>
    <property type="evidence" value="ECO:0007669"/>
    <property type="project" value="InterPro"/>
</dbReference>
<dbReference type="PANTHER" id="PTHR45639:SF4">
    <property type="entry name" value="HSC70CB, ISOFORM G"/>
    <property type="match status" value="1"/>
</dbReference>
<dbReference type="GO" id="GO:0005524">
    <property type="term" value="F:ATP binding"/>
    <property type="evidence" value="ECO:0007669"/>
    <property type="project" value="UniProtKB-KW"/>
</dbReference>
<dbReference type="Gene3D" id="3.30.30.30">
    <property type="match status" value="1"/>
</dbReference>
<evidence type="ECO:0000256" key="2">
    <source>
        <dbReference type="ARBA" id="ARBA00022840"/>
    </source>
</evidence>
<dbReference type="InterPro" id="IPR043129">
    <property type="entry name" value="ATPase_NBD"/>
</dbReference>
<evidence type="ECO:0000313" key="3">
    <source>
        <dbReference type="EMBL" id="KAJ8464847.1"/>
    </source>
</evidence>
<name>A0AAV8P5A2_ENSVE</name>
<dbReference type="FunFam" id="3.30.420.40:FF:000171">
    <property type="entry name" value="Heat shock 70 kDa protein 4"/>
    <property type="match status" value="1"/>
</dbReference>
<evidence type="ECO:0000313" key="4">
    <source>
        <dbReference type="Proteomes" id="UP001222027"/>
    </source>
</evidence>
<dbReference type="AlphaFoldDB" id="A0AAV8P5A2"/>
<keyword evidence="1" id="KW-0547">Nucleotide-binding</keyword>
<keyword evidence="4" id="KW-1185">Reference proteome</keyword>
<organism evidence="3 4">
    <name type="scientific">Ensete ventricosum</name>
    <name type="common">Abyssinian banana</name>
    <name type="synonym">Musa ensete</name>
    <dbReference type="NCBI Taxonomy" id="4639"/>
    <lineage>
        <taxon>Eukaryota</taxon>
        <taxon>Viridiplantae</taxon>
        <taxon>Streptophyta</taxon>
        <taxon>Embryophyta</taxon>
        <taxon>Tracheophyta</taxon>
        <taxon>Spermatophyta</taxon>
        <taxon>Magnoliopsida</taxon>
        <taxon>Liliopsida</taxon>
        <taxon>Zingiberales</taxon>
        <taxon>Musaceae</taxon>
        <taxon>Ensete</taxon>
    </lineage>
</organism>
<accession>A0AAV8P5A2</accession>
<dbReference type="InterPro" id="IPR013126">
    <property type="entry name" value="Hsp_70_fam"/>
</dbReference>
<dbReference type="Pfam" id="PF00012">
    <property type="entry name" value="HSP70"/>
    <property type="match status" value="1"/>
</dbReference>
<dbReference type="EMBL" id="JAQQAF010000008">
    <property type="protein sequence ID" value="KAJ8464847.1"/>
    <property type="molecule type" value="Genomic_DNA"/>
</dbReference>
<dbReference type="GO" id="GO:0005829">
    <property type="term" value="C:cytosol"/>
    <property type="evidence" value="ECO:0007669"/>
    <property type="project" value="TreeGrafter"/>
</dbReference>
<reference evidence="3 4" key="1">
    <citation type="submission" date="2022-12" db="EMBL/GenBank/DDBJ databases">
        <title>Chromosome-scale assembly of the Ensete ventricosum genome.</title>
        <authorList>
            <person name="Dussert Y."/>
            <person name="Stocks J."/>
            <person name="Wendawek A."/>
            <person name="Woldeyes F."/>
            <person name="Nichols R.A."/>
            <person name="Borrell J.S."/>
        </authorList>
    </citation>
    <scope>NUCLEOTIDE SEQUENCE [LARGE SCALE GENOMIC DNA]</scope>
    <source>
        <strain evidence="4">cv. Maze</strain>
        <tissue evidence="3">Seeds</tissue>
    </source>
</reference>
<proteinExistence type="predicted"/>
<dbReference type="SUPFAM" id="SSF53067">
    <property type="entry name" value="Actin-like ATPase domain"/>
    <property type="match status" value="1"/>
</dbReference>
<comment type="caution">
    <text evidence="3">The sequence shown here is derived from an EMBL/GenBank/DDBJ whole genome shotgun (WGS) entry which is preliminary data.</text>
</comment>
<evidence type="ECO:0000256" key="1">
    <source>
        <dbReference type="ARBA" id="ARBA00022741"/>
    </source>
</evidence>
<dbReference type="Proteomes" id="UP001222027">
    <property type="component" value="Unassembled WGS sequence"/>
</dbReference>
<dbReference type="Gene3D" id="3.30.420.40">
    <property type="match status" value="1"/>
</dbReference>
<keyword evidence="2" id="KW-0067">ATP-binding</keyword>